<organism evidence="3 4">
    <name type="scientific">Aphanomyces invadans</name>
    <dbReference type="NCBI Taxonomy" id="157072"/>
    <lineage>
        <taxon>Eukaryota</taxon>
        <taxon>Sar</taxon>
        <taxon>Stramenopiles</taxon>
        <taxon>Oomycota</taxon>
        <taxon>Saprolegniomycetes</taxon>
        <taxon>Saprolegniales</taxon>
        <taxon>Verrucalvaceae</taxon>
        <taxon>Aphanomyces</taxon>
    </lineage>
</organism>
<dbReference type="VEuPathDB" id="FungiDB:H310_13307"/>
<dbReference type="EMBL" id="QUSY01001964">
    <property type="protein sequence ID" value="RHY22925.1"/>
    <property type="molecule type" value="Genomic_DNA"/>
</dbReference>
<keyword evidence="1" id="KW-0175">Coiled coil</keyword>
<feature type="region of interest" description="Disordered" evidence="2">
    <location>
        <begin position="351"/>
        <end position="372"/>
    </location>
</feature>
<evidence type="ECO:0000256" key="2">
    <source>
        <dbReference type="SAM" id="MobiDB-lite"/>
    </source>
</evidence>
<comment type="caution">
    <text evidence="3">The sequence shown here is derived from an EMBL/GenBank/DDBJ whole genome shotgun (WGS) entry which is preliminary data.</text>
</comment>
<evidence type="ECO:0000256" key="1">
    <source>
        <dbReference type="SAM" id="Coils"/>
    </source>
</evidence>
<name>A0A418AIF6_9STRA</name>
<sequence length="372" mass="40977">MTTVGCTCVVSLEVLLGPEAGKTTPWADLGSTHPTGVIAIGRSKKFVFGKGPQGDNRAGLLLSADLDVSSRHAQVVLDYTMGVLCARQEHVNACLDETSSKSKKSRRRIPASADKHQMELAVALSRSVVGEEIECMLTRGMMEREIADIDAAIAKLQKKRESLVRKLQKNAKEIKRFAPSSILPPEVVVQWDVQAVLADMFPPSRRLEPRSNEPNAKELSHDDGEHQRERDRPSKVCKRGAVSALWQHAAATSEDNVVVPSFARYIMSTAFPVEDVPIEVKVIFPEWKENLMFLQSSTAASLDAALACLRAEMAKLQPSQYDTDAAKYKAFSYFELRMEALLDAKSNHRLNAQTLSGGGEGPSNLPHEQQNR</sequence>
<protein>
    <recommendedName>
        <fullName evidence="5">FHA domain-containing protein</fullName>
    </recommendedName>
</protein>
<evidence type="ECO:0000313" key="3">
    <source>
        <dbReference type="EMBL" id="RHY22925.1"/>
    </source>
</evidence>
<accession>A0A418AIF6</accession>
<keyword evidence="4" id="KW-1185">Reference proteome</keyword>
<proteinExistence type="predicted"/>
<evidence type="ECO:0008006" key="5">
    <source>
        <dbReference type="Google" id="ProtNLM"/>
    </source>
</evidence>
<reference evidence="3 4" key="1">
    <citation type="submission" date="2018-08" db="EMBL/GenBank/DDBJ databases">
        <title>Aphanomyces genome sequencing and annotation.</title>
        <authorList>
            <person name="Minardi D."/>
            <person name="Oidtmann B."/>
            <person name="Van Der Giezen M."/>
            <person name="Studholme D.J."/>
        </authorList>
    </citation>
    <scope>NUCLEOTIDE SEQUENCE [LARGE SCALE GENOMIC DNA]</scope>
    <source>
        <strain evidence="3 4">NJM0002</strain>
    </source>
</reference>
<gene>
    <name evidence="3" type="ORF">DYB32_009356</name>
</gene>
<dbReference type="Proteomes" id="UP000285060">
    <property type="component" value="Unassembled WGS sequence"/>
</dbReference>
<feature type="coiled-coil region" evidence="1">
    <location>
        <begin position="139"/>
        <end position="173"/>
    </location>
</feature>
<dbReference type="AlphaFoldDB" id="A0A418AIF6"/>
<feature type="region of interest" description="Disordered" evidence="2">
    <location>
        <begin position="204"/>
        <end position="235"/>
    </location>
</feature>
<evidence type="ECO:0000313" key="4">
    <source>
        <dbReference type="Proteomes" id="UP000285060"/>
    </source>
</evidence>
<feature type="compositionally biased region" description="Basic and acidic residues" evidence="2">
    <location>
        <begin position="205"/>
        <end position="234"/>
    </location>
</feature>